<dbReference type="EMBL" id="CP053697">
    <property type="protein sequence ID" value="QKE64071.1"/>
    <property type="molecule type" value="Genomic_DNA"/>
</dbReference>
<reference evidence="2" key="1">
    <citation type="submission" date="2020-07" db="EMBL/GenBank/DDBJ databases">
        <title>Nitrate ammonifying Pseudomonas campi sp. nov. isolated from German agricultural grassland.</title>
        <authorList>
            <person name="Timsy T."/>
            <person name="Ulrich A."/>
            <person name="Spanner T."/>
            <person name="Foesel B."/>
            <person name="Kolb S."/>
            <person name="Horn M.A."/>
            <person name="Behrendt U."/>
        </authorList>
    </citation>
    <scope>NUCLEOTIDE SEQUENCE</scope>
    <source>
        <strain evidence="2">S1-A32-2</strain>
    </source>
</reference>
<dbReference type="KEGG" id="pcam:HNE05_12180"/>
<feature type="region of interest" description="Disordered" evidence="1">
    <location>
        <begin position="1"/>
        <end position="78"/>
    </location>
</feature>
<evidence type="ECO:0000313" key="2">
    <source>
        <dbReference type="EMBL" id="QKE64071.1"/>
    </source>
</evidence>
<name>A0A6M8F9W4_9GAMM</name>
<protein>
    <submittedName>
        <fullName evidence="2">Uncharacterized protein</fullName>
    </submittedName>
</protein>
<keyword evidence="3" id="KW-1185">Reference proteome</keyword>
<organism evidence="2 3">
    <name type="scientific">Aquipseudomonas campi</name>
    <dbReference type="NCBI Taxonomy" id="2731681"/>
    <lineage>
        <taxon>Bacteria</taxon>
        <taxon>Pseudomonadati</taxon>
        <taxon>Pseudomonadota</taxon>
        <taxon>Gammaproteobacteria</taxon>
        <taxon>Pseudomonadales</taxon>
        <taxon>Pseudomonadaceae</taxon>
        <taxon>Aquipseudomonas</taxon>
    </lineage>
</organism>
<evidence type="ECO:0000256" key="1">
    <source>
        <dbReference type="SAM" id="MobiDB-lite"/>
    </source>
</evidence>
<feature type="compositionally biased region" description="Polar residues" evidence="1">
    <location>
        <begin position="22"/>
        <end position="40"/>
    </location>
</feature>
<dbReference type="AlphaFoldDB" id="A0A6M8F9W4"/>
<proteinExistence type="predicted"/>
<accession>A0A6M8F9W4</accession>
<dbReference type="RefSeq" id="WP_173208652.1">
    <property type="nucleotide sequence ID" value="NZ_CP053697.2"/>
</dbReference>
<evidence type="ECO:0000313" key="3">
    <source>
        <dbReference type="Proteomes" id="UP000501379"/>
    </source>
</evidence>
<gene>
    <name evidence="2" type="ORF">HNE05_12180</name>
</gene>
<sequence length="78" mass="8226">MNKPIDQRTPGSPSKAAAPTQKGGNSSTQPFYRANTLNKQDGNKGPVNDNRQAQQPLAKDPLSAPARAAKPADEAKKS</sequence>
<dbReference type="Proteomes" id="UP000501379">
    <property type="component" value="Chromosome"/>
</dbReference>